<name>A0A8D9PGP4_9VIRU</name>
<dbReference type="EMBL" id="BK029947">
    <property type="protein sequence ID" value="DAD56942.1"/>
    <property type="molecule type" value="Genomic_DNA"/>
</dbReference>
<reference evidence="1" key="1">
    <citation type="journal article" date="2021" name="Proc. Natl. Acad. Sci. U.S.A.">
        <title>A Catalog of Tens of Thousands of Viruses from Human Metagenomes Reveals Hidden Associations with Chronic Diseases.</title>
        <authorList>
            <person name="Tisza M.J."/>
            <person name="Buck C.B."/>
        </authorList>
    </citation>
    <scope>NUCLEOTIDE SEQUENCE</scope>
    <source>
        <strain evidence="1">CtPNe1</strain>
    </source>
</reference>
<protein>
    <submittedName>
        <fullName evidence="1">Uncharacterized protein</fullName>
    </submittedName>
</protein>
<accession>A0A8D9PGP4</accession>
<organism evidence="1">
    <name type="scientific">Bacteriophage sp</name>
    <dbReference type="NCBI Taxonomy" id="38018"/>
    <lineage>
        <taxon>Viruses</taxon>
    </lineage>
</organism>
<sequence>MRLFLAIKKDEQKREYIAAIINSKSYPSTYAADNKGVRIVELPEIKDGEKVTGCHICL</sequence>
<proteinExistence type="predicted"/>
<evidence type="ECO:0000313" key="1">
    <source>
        <dbReference type="EMBL" id="DAD56942.1"/>
    </source>
</evidence>